<feature type="domain" description="RING-type" evidence="7">
    <location>
        <begin position="125"/>
        <end position="189"/>
    </location>
</feature>
<evidence type="ECO:0000313" key="8">
    <source>
        <dbReference type="EMBL" id="EER10833.1"/>
    </source>
</evidence>
<dbReference type="PANTHER" id="PTHR45969">
    <property type="entry name" value="RING ZINC FINGER PROTEIN-RELATED"/>
    <property type="match status" value="1"/>
</dbReference>
<proteinExistence type="predicted"/>
<evidence type="ECO:0000256" key="1">
    <source>
        <dbReference type="ARBA" id="ARBA00022723"/>
    </source>
</evidence>
<dbReference type="SMART" id="SM00184">
    <property type="entry name" value="RING"/>
    <property type="match status" value="1"/>
</dbReference>
<feature type="compositionally biased region" description="Basic and acidic residues" evidence="5">
    <location>
        <begin position="204"/>
        <end position="214"/>
    </location>
</feature>
<dbReference type="Pfam" id="PF17123">
    <property type="entry name" value="zf-RING_11"/>
    <property type="match status" value="1"/>
</dbReference>
<dbReference type="Proteomes" id="UP000007800">
    <property type="component" value="Unassembled WGS sequence"/>
</dbReference>
<evidence type="ECO:0000313" key="9">
    <source>
        <dbReference type="Proteomes" id="UP000007800"/>
    </source>
</evidence>
<dbReference type="PROSITE" id="PS50089">
    <property type="entry name" value="ZF_RING_2"/>
    <property type="match status" value="1"/>
</dbReference>
<evidence type="ECO:0000256" key="5">
    <source>
        <dbReference type="SAM" id="MobiDB-lite"/>
    </source>
</evidence>
<gene>
    <name evidence="8" type="ORF">Pmar_PMAR000874</name>
</gene>
<dbReference type="GO" id="GO:0061630">
    <property type="term" value="F:ubiquitin protein ligase activity"/>
    <property type="evidence" value="ECO:0007669"/>
    <property type="project" value="TreeGrafter"/>
</dbReference>
<protein>
    <recommendedName>
        <fullName evidence="7">RING-type domain-containing protein</fullName>
    </recommendedName>
</protein>
<organism evidence="9">
    <name type="scientific">Perkinsus marinus (strain ATCC 50983 / TXsc)</name>
    <dbReference type="NCBI Taxonomy" id="423536"/>
    <lineage>
        <taxon>Eukaryota</taxon>
        <taxon>Sar</taxon>
        <taxon>Alveolata</taxon>
        <taxon>Perkinsozoa</taxon>
        <taxon>Perkinsea</taxon>
        <taxon>Perkinsida</taxon>
        <taxon>Perkinsidae</taxon>
        <taxon>Perkinsus</taxon>
    </lineage>
</organism>
<feature type="region of interest" description="Disordered" evidence="5">
    <location>
        <begin position="204"/>
        <end position="225"/>
    </location>
</feature>
<dbReference type="InParanoid" id="C5KXV9"/>
<keyword evidence="6" id="KW-1133">Transmembrane helix</keyword>
<evidence type="ECO:0000256" key="6">
    <source>
        <dbReference type="SAM" id="Phobius"/>
    </source>
</evidence>
<keyword evidence="1" id="KW-0479">Metal-binding</keyword>
<keyword evidence="3" id="KW-0862">Zinc</keyword>
<keyword evidence="6" id="KW-0472">Membrane</keyword>
<reference evidence="8 9" key="1">
    <citation type="submission" date="2008-07" db="EMBL/GenBank/DDBJ databases">
        <authorList>
            <person name="El-Sayed N."/>
            <person name="Caler E."/>
            <person name="Inman J."/>
            <person name="Amedeo P."/>
            <person name="Hass B."/>
            <person name="Wortman J."/>
        </authorList>
    </citation>
    <scope>NUCLEOTIDE SEQUENCE [LARGE SCALE GENOMIC DNA]</scope>
    <source>
        <strain evidence="9">ATCC 50983 / TXsc</strain>
    </source>
</reference>
<name>C5KXV9_PERM5</name>
<dbReference type="SUPFAM" id="SSF57850">
    <property type="entry name" value="RING/U-box"/>
    <property type="match status" value="1"/>
</dbReference>
<dbReference type="InterPro" id="IPR013083">
    <property type="entry name" value="Znf_RING/FYVE/PHD"/>
</dbReference>
<dbReference type="GO" id="GO:0016567">
    <property type="term" value="P:protein ubiquitination"/>
    <property type="evidence" value="ECO:0007669"/>
    <property type="project" value="TreeGrafter"/>
</dbReference>
<dbReference type="EMBL" id="GG677256">
    <property type="protein sequence ID" value="EER10833.1"/>
    <property type="molecule type" value="Genomic_DNA"/>
</dbReference>
<feature type="transmembrane region" description="Helical" evidence="6">
    <location>
        <begin position="20"/>
        <end position="39"/>
    </location>
</feature>
<dbReference type="AlphaFoldDB" id="C5KXV9"/>
<keyword evidence="9" id="KW-1185">Reference proteome</keyword>
<sequence>MAESGDDTLVDLALPGRFKWVWLVGLVGVGVTFILLIALHRTFSDLIIISMVGLLWILAPLVCLFTTLVRRYGFKRAIHYLDLGLSVEDMTSSMPTVEDKKSFFEMAKNASTVSLDATVSSQDLCAICLDEEDMDFPLITLRCGHVFHERCIDSVIDTAYEKMYAPQYLGLPILPREKVLSSLRCPLCRSQITQVDRDIEQGYRDSVTEDHDAVAGDPPPSERPLARTAAITGLSELGEFNIPYSSDAVSTPTFAATTRS</sequence>
<keyword evidence="6" id="KW-0812">Transmembrane</keyword>
<dbReference type="GO" id="GO:0008270">
    <property type="term" value="F:zinc ion binding"/>
    <property type="evidence" value="ECO:0007669"/>
    <property type="project" value="UniProtKB-KW"/>
</dbReference>
<dbReference type="InterPro" id="IPR001841">
    <property type="entry name" value="Znf_RING"/>
</dbReference>
<keyword evidence="2 4" id="KW-0863">Zinc-finger</keyword>
<accession>C5KXV9</accession>
<evidence type="ECO:0000256" key="3">
    <source>
        <dbReference type="ARBA" id="ARBA00022833"/>
    </source>
</evidence>
<dbReference type="OrthoDB" id="9984778at2759"/>
<evidence type="ECO:0000259" key="7">
    <source>
        <dbReference type="PROSITE" id="PS50089"/>
    </source>
</evidence>
<dbReference type="GeneID" id="9039213"/>
<evidence type="ECO:0000256" key="2">
    <source>
        <dbReference type="ARBA" id="ARBA00022771"/>
    </source>
</evidence>
<dbReference type="PANTHER" id="PTHR45969:SF69">
    <property type="entry name" value="FINGER DOMAIN PROTEIN, PUTATIVE (AFU_ORTHOLOGUE AFUA_3G12190)-RELATED"/>
    <property type="match status" value="1"/>
</dbReference>
<dbReference type="Gene3D" id="3.30.40.10">
    <property type="entry name" value="Zinc/RING finger domain, C3HC4 (zinc finger)"/>
    <property type="match status" value="1"/>
</dbReference>
<dbReference type="RefSeq" id="XP_002779038.1">
    <property type="nucleotide sequence ID" value="XM_002778992.1"/>
</dbReference>
<feature type="transmembrane region" description="Helical" evidence="6">
    <location>
        <begin position="46"/>
        <end position="69"/>
    </location>
</feature>
<evidence type="ECO:0000256" key="4">
    <source>
        <dbReference type="PROSITE-ProRule" id="PRU00175"/>
    </source>
</evidence>